<dbReference type="RefSeq" id="WP_407328381.1">
    <property type="nucleotide sequence ID" value="NZ_CP136865.1"/>
</dbReference>
<dbReference type="SFLD" id="SFLDG01065">
    <property type="entry name" value="anaerobic_coproporphyrinogen-I"/>
    <property type="match status" value="1"/>
</dbReference>
<evidence type="ECO:0000256" key="8">
    <source>
        <dbReference type="ARBA" id="ARBA00023014"/>
    </source>
</evidence>
<evidence type="ECO:0000256" key="9">
    <source>
        <dbReference type="ARBA" id="ARBA00023186"/>
    </source>
</evidence>
<dbReference type="InterPro" id="IPR007197">
    <property type="entry name" value="rSAM"/>
</dbReference>
<dbReference type="SFLD" id="SFLDF00288">
    <property type="entry name" value="HemN-like__clustered_with_nucl"/>
    <property type="match status" value="1"/>
</dbReference>
<keyword evidence="5 10" id="KW-0949">S-adenosyl-L-methionine</keyword>
<dbReference type="SFLD" id="SFLDG01082">
    <property type="entry name" value="B12-binding_domain_containing"/>
    <property type="match status" value="1"/>
</dbReference>
<evidence type="ECO:0000256" key="7">
    <source>
        <dbReference type="ARBA" id="ARBA00023004"/>
    </source>
</evidence>
<dbReference type="InterPro" id="IPR034505">
    <property type="entry name" value="Coproporphyrinogen-III_oxidase"/>
</dbReference>
<keyword evidence="13" id="KW-1185">Reference proteome</keyword>
<evidence type="ECO:0000256" key="5">
    <source>
        <dbReference type="ARBA" id="ARBA00022691"/>
    </source>
</evidence>
<dbReference type="Pfam" id="PF04055">
    <property type="entry name" value="Radical_SAM"/>
    <property type="match status" value="1"/>
</dbReference>
<dbReference type="CDD" id="cd01335">
    <property type="entry name" value="Radical_SAM"/>
    <property type="match status" value="1"/>
</dbReference>
<accession>A0ABZ0IEF3</accession>
<name>A0ABZ0IEF3_9GAMM</name>
<evidence type="ECO:0000256" key="6">
    <source>
        <dbReference type="ARBA" id="ARBA00022723"/>
    </source>
</evidence>
<keyword evidence="7 10" id="KW-0408">Iron</keyword>
<keyword evidence="9 10" id="KW-0143">Chaperone</keyword>
<dbReference type="Proteomes" id="UP001626549">
    <property type="component" value="Chromosome"/>
</dbReference>
<dbReference type="InterPro" id="IPR004559">
    <property type="entry name" value="HemW-like"/>
</dbReference>
<dbReference type="SUPFAM" id="SSF102114">
    <property type="entry name" value="Radical SAM enzymes"/>
    <property type="match status" value="1"/>
</dbReference>
<evidence type="ECO:0000313" key="13">
    <source>
        <dbReference type="Proteomes" id="UP001626549"/>
    </source>
</evidence>
<dbReference type="SMART" id="SM00729">
    <property type="entry name" value="Elp3"/>
    <property type="match status" value="1"/>
</dbReference>
<keyword evidence="10" id="KW-0963">Cytoplasm</keyword>
<protein>
    <recommendedName>
        <fullName evidence="3 10">Heme chaperone HemW</fullName>
    </recommendedName>
</protein>
<comment type="function">
    <text evidence="10">Probably acts as a heme chaperone, transferring heme to an unknown acceptor. Binds one molecule of heme per monomer, possibly covalently. Binds 1 [4Fe-4S] cluster. The cluster is coordinated with 3 cysteines and an exchangeable S-adenosyl-L-methionine.</text>
</comment>
<evidence type="ECO:0000256" key="10">
    <source>
        <dbReference type="RuleBase" id="RU364116"/>
    </source>
</evidence>
<reference evidence="12 13" key="1">
    <citation type="submission" date="2023-10" db="EMBL/GenBank/DDBJ databases">
        <title>Two novel species belonging to the OM43/NOR5 clade.</title>
        <authorList>
            <person name="Park M."/>
        </authorList>
    </citation>
    <scope>NUCLEOTIDE SEQUENCE [LARGE SCALE GENOMIC DNA]</scope>
    <source>
        <strain evidence="12 13">IMCC45268</strain>
    </source>
</reference>
<dbReference type="InterPro" id="IPR006638">
    <property type="entry name" value="Elp3/MiaA/NifB-like_rSAM"/>
</dbReference>
<evidence type="ECO:0000256" key="3">
    <source>
        <dbReference type="ARBA" id="ARBA00017228"/>
    </source>
</evidence>
<evidence type="ECO:0000313" key="12">
    <source>
        <dbReference type="EMBL" id="WOJ97510.1"/>
    </source>
</evidence>
<organism evidence="12 13">
    <name type="scientific">Congregibacter brevis</name>
    <dbReference type="NCBI Taxonomy" id="3081201"/>
    <lineage>
        <taxon>Bacteria</taxon>
        <taxon>Pseudomonadati</taxon>
        <taxon>Pseudomonadota</taxon>
        <taxon>Gammaproteobacteria</taxon>
        <taxon>Cellvibrionales</taxon>
        <taxon>Halieaceae</taxon>
        <taxon>Congregibacter</taxon>
    </lineage>
</organism>
<dbReference type="NCBIfam" id="TIGR00539">
    <property type="entry name" value="hemN_rel"/>
    <property type="match status" value="1"/>
</dbReference>
<comment type="similarity">
    <text evidence="2">Belongs to the anaerobic coproporphyrinogen-III oxidase family. HemW subfamily.</text>
</comment>
<evidence type="ECO:0000259" key="11">
    <source>
        <dbReference type="PROSITE" id="PS51918"/>
    </source>
</evidence>
<comment type="subcellular location">
    <subcellularLocation>
        <location evidence="10">Cytoplasm</location>
    </subcellularLocation>
</comment>
<evidence type="ECO:0000256" key="2">
    <source>
        <dbReference type="ARBA" id="ARBA00006100"/>
    </source>
</evidence>
<dbReference type="Gene3D" id="3.20.20.70">
    <property type="entry name" value="Aldolase class I"/>
    <property type="match status" value="1"/>
</dbReference>
<comment type="cofactor">
    <cofactor evidence="1">
        <name>[4Fe-4S] cluster</name>
        <dbReference type="ChEBI" id="CHEBI:49883"/>
    </cofactor>
</comment>
<proteinExistence type="inferred from homology"/>
<dbReference type="SFLD" id="SFLDF00562">
    <property type="entry name" value="HemN-like__clustered_with_heat"/>
    <property type="match status" value="1"/>
</dbReference>
<gene>
    <name evidence="12" type="primary">hemW</name>
    <name evidence="12" type="ORF">R0137_02815</name>
</gene>
<dbReference type="PANTHER" id="PTHR13932">
    <property type="entry name" value="COPROPORPHYRINIGEN III OXIDASE"/>
    <property type="match status" value="1"/>
</dbReference>
<keyword evidence="8 10" id="KW-0411">Iron-sulfur</keyword>
<dbReference type="PROSITE" id="PS51918">
    <property type="entry name" value="RADICAL_SAM"/>
    <property type="match status" value="1"/>
</dbReference>
<dbReference type="SFLD" id="SFLDS00029">
    <property type="entry name" value="Radical_SAM"/>
    <property type="match status" value="1"/>
</dbReference>
<dbReference type="PANTHER" id="PTHR13932:SF5">
    <property type="entry name" value="RADICAL S-ADENOSYL METHIONINE DOMAIN-CONTAINING PROTEIN 1, MITOCHONDRIAL"/>
    <property type="match status" value="1"/>
</dbReference>
<evidence type="ECO:0000256" key="1">
    <source>
        <dbReference type="ARBA" id="ARBA00001966"/>
    </source>
</evidence>
<dbReference type="InterPro" id="IPR010723">
    <property type="entry name" value="HemN_C"/>
</dbReference>
<keyword evidence="10" id="KW-0004">4Fe-4S</keyword>
<dbReference type="EMBL" id="CP136865">
    <property type="protein sequence ID" value="WOJ97510.1"/>
    <property type="molecule type" value="Genomic_DNA"/>
</dbReference>
<dbReference type="InterPro" id="IPR013785">
    <property type="entry name" value="Aldolase_TIM"/>
</dbReference>
<keyword evidence="6 10" id="KW-0479">Metal-binding</keyword>
<keyword evidence="4 10" id="KW-0349">Heme</keyword>
<sequence length="379" mass="41959">MRAPQLGLYVHLPWCERKCPYCDFNSHEAQEIPEVAYIDALIADLREEAKDQRCDIQTVFIGGGTPSLFSVNGIKRLMDAVRNIGLAADAEVTIEANPGSTEAARLEGYADAGVTRFSLGIQSFDDACLSALGRIHDCKIAREAASAARNSGAKSYNIDLMHGLPEQSLELGLNDIRSALSLSPHHLSWYQLTIEPNTRFYSNPPRLPAESILGSLEEEGARVLRAAGFHRYEISAWAQPGQECQHNLNYWRFGDYMAIGAGAHGKLSTESGEIFRYAKTRQPEDYLAAGGIKRKALRGLDDADRQGEFVLNALRLREGFSLALFEARTGLDANRLETTLRKLVDRGLLQQNQEHIRTTDLGQRFLDDVVSAFFPEGSS</sequence>
<dbReference type="InterPro" id="IPR058240">
    <property type="entry name" value="rSAM_sf"/>
</dbReference>
<dbReference type="Pfam" id="PF06969">
    <property type="entry name" value="HemN_C"/>
    <property type="match status" value="1"/>
</dbReference>
<evidence type="ECO:0000256" key="4">
    <source>
        <dbReference type="ARBA" id="ARBA00022617"/>
    </source>
</evidence>
<feature type="domain" description="Radical SAM core" evidence="11">
    <location>
        <begin position="1"/>
        <end position="230"/>
    </location>
</feature>